<evidence type="ECO:0000313" key="1">
    <source>
        <dbReference type="EMBL" id="TMS59286.1"/>
    </source>
</evidence>
<proteinExistence type="predicted"/>
<comment type="caution">
    <text evidence="1">The sequence shown here is derived from an EMBL/GenBank/DDBJ whole genome shotgun (WGS) entry which is preliminary data.</text>
</comment>
<dbReference type="Proteomes" id="UP000004277">
    <property type="component" value="Unassembled WGS sequence"/>
</dbReference>
<name>A0ACD3SSS5_9BURK</name>
<dbReference type="EMBL" id="AKCV02000011">
    <property type="protein sequence ID" value="TMS59286.1"/>
    <property type="molecule type" value="Genomic_DNA"/>
</dbReference>
<protein>
    <submittedName>
        <fullName evidence="1">Histidine triad nucleotide-binding protein</fullName>
    </submittedName>
</protein>
<keyword evidence="2" id="KW-1185">Reference proteome</keyword>
<evidence type="ECO:0000313" key="2">
    <source>
        <dbReference type="Proteomes" id="UP000004277"/>
    </source>
</evidence>
<sequence length="122" mass="12838">MSSADNCVFCRIAAGQIPAQKLYEDDLVLAFHDIRPAAPVHFLLVPKRHVDSLASCTAADTPLLGHMLALAARLAADQGCANGFKTVINTGADGGQEVYHLHMHVLGGPRPWQGAIAIGATV</sequence>
<organism evidence="1 2">
    <name type="scientific">Imbroritus primus</name>
    <dbReference type="NCBI Taxonomy" id="3058603"/>
    <lineage>
        <taxon>Bacteria</taxon>
        <taxon>Pseudomonadati</taxon>
        <taxon>Pseudomonadota</taxon>
        <taxon>Betaproteobacteria</taxon>
        <taxon>Burkholderiales</taxon>
        <taxon>Burkholderiaceae</taxon>
        <taxon>Imbroritus</taxon>
    </lineage>
</organism>
<accession>A0ACD3SSS5</accession>
<gene>
    <name evidence="1" type="ORF">MW7_003645</name>
</gene>
<reference evidence="1" key="1">
    <citation type="submission" date="2019-05" db="EMBL/GenBank/DDBJ databases">
        <title>Revised genome assembly of Burkholderiaceae (previously Ralstonia) sp. PBA.</title>
        <authorList>
            <person name="Gan H.M."/>
        </authorList>
    </citation>
    <scope>NUCLEOTIDE SEQUENCE</scope>
    <source>
        <strain evidence="1">PBA</strain>
    </source>
</reference>